<organism evidence="3 4">
    <name type="scientific">Microbacterium hydrocarbonoxydans</name>
    <dbReference type="NCBI Taxonomy" id="273678"/>
    <lineage>
        <taxon>Bacteria</taxon>
        <taxon>Bacillati</taxon>
        <taxon>Actinomycetota</taxon>
        <taxon>Actinomycetes</taxon>
        <taxon>Micrococcales</taxon>
        <taxon>Microbacteriaceae</taxon>
        <taxon>Microbacterium</taxon>
    </lineage>
</organism>
<dbReference type="STRING" id="273678.RS84_03345"/>
<accession>A0A0M2HJ07</accession>
<feature type="compositionally biased region" description="Low complexity" evidence="1">
    <location>
        <begin position="42"/>
        <end position="61"/>
    </location>
</feature>
<protein>
    <recommendedName>
        <fullName evidence="5">Lipoprotein</fullName>
    </recommendedName>
</protein>
<evidence type="ECO:0000313" key="3">
    <source>
        <dbReference type="EMBL" id="KJL46705.1"/>
    </source>
</evidence>
<name>A0A0M2HJ07_9MICO</name>
<evidence type="ECO:0000256" key="2">
    <source>
        <dbReference type="SAM" id="SignalP"/>
    </source>
</evidence>
<dbReference type="Proteomes" id="UP000033900">
    <property type="component" value="Unassembled WGS sequence"/>
</dbReference>
<dbReference type="PATRIC" id="fig|273678.4.peg.3339"/>
<feature type="chain" id="PRO_5038639618" description="Lipoprotein" evidence="2">
    <location>
        <begin position="21"/>
        <end position="214"/>
    </location>
</feature>
<evidence type="ECO:0000256" key="1">
    <source>
        <dbReference type="SAM" id="MobiDB-lite"/>
    </source>
</evidence>
<evidence type="ECO:0008006" key="5">
    <source>
        <dbReference type="Google" id="ProtNLM"/>
    </source>
</evidence>
<comment type="caution">
    <text evidence="3">The sequence shown here is derived from an EMBL/GenBank/DDBJ whole genome shotgun (WGS) entry which is preliminary data.</text>
</comment>
<dbReference type="AlphaFoldDB" id="A0A0M2HJ07"/>
<feature type="region of interest" description="Disordered" evidence="1">
    <location>
        <begin position="23"/>
        <end position="64"/>
    </location>
</feature>
<sequence length="214" mass="22009">MNTRRSGAALLITGLVLATAAGCASGAGETGPDSSATPTEKQTLAPTASSSPSADPQDPTTWIISDAGVGPIEIGAQLDETLTQLPDTWTNDENCSWTAWWNSEDSSYGVFFVRGTESDDAPLREISVYTAAEEPVAVPSPVTKAGLGIGATKEEVVAAYPGAEEGEAPIGGGTWLKLPGEGQAHVFFEFREGATGASDVVVTVGEQPSYEVCG</sequence>
<dbReference type="OrthoDB" id="5073669at2"/>
<feature type="signal peptide" evidence="2">
    <location>
        <begin position="1"/>
        <end position="20"/>
    </location>
</feature>
<reference evidence="3 4" key="1">
    <citation type="submission" date="2015-02" db="EMBL/GenBank/DDBJ databases">
        <title>Draft genome sequences of ten Microbacterium spp. with emphasis on heavy metal contaminated environments.</title>
        <authorList>
            <person name="Corretto E."/>
        </authorList>
    </citation>
    <scope>NUCLEOTIDE SEQUENCE [LARGE SCALE GENOMIC DNA]</scope>
    <source>
        <strain evidence="3 4">SA35</strain>
    </source>
</reference>
<gene>
    <name evidence="3" type="ORF">RS84_03345</name>
</gene>
<feature type="compositionally biased region" description="Polar residues" evidence="1">
    <location>
        <begin position="32"/>
        <end position="41"/>
    </location>
</feature>
<keyword evidence="4" id="KW-1185">Reference proteome</keyword>
<proteinExistence type="predicted"/>
<dbReference type="RefSeq" id="WP_045258841.1">
    <property type="nucleotide sequence ID" value="NZ_JYJB01000010.1"/>
</dbReference>
<evidence type="ECO:0000313" key="4">
    <source>
        <dbReference type="Proteomes" id="UP000033900"/>
    </source>
</evidence>
<dbReference type="PROSITE" id="PS51257">
    <property type="entry name" value="PROKAR_LIPOPROTEIN"/>
    <property type="match status" value="1"/>
</dbReference>
<keyword evidence="2" id="KW-0732">Signal</keyword>
<dbReference type="EMBL" id="JYJB01000010">
    <property type="protein sequence ID" value="KJL46705.1"/>
    <property type="molecule type" value="Genomic_DNA"/>
</dbReference>